<name>A0A443S3M6_9ACAR</name>
<comment type="similarity">
    <text evidence="1">Belongs to the sulfotransferase 1 family.</text>
</comment>
<dbReference type="Gene3D" id="3.40.50.300">
    <property type="entry name" value="P-loop containing nucleotide triphosphate hydrolases"/>
    <property type="match status" value="1"/>
</dbReference>
<dbReference type="VEuPathDB" id="VectorBase:LDEU009956"/>
<evidence type="ECO:0000313" key="5">
    <source>
        <dbReference type="Proteomes" id="UP000288716"/>
    </source>
</evidence>
<dbReference type="GO" id="GO:0008146">
    <property type="term" value="F:sulfotransferase activity"/>
    <property type="evidence" value="ECO:0007669"/>
    <property type="project" value="InterPro"/>
</dbReference>
<gene>
    <name evidence="4" type="ORF">B4U80_03644</name>
</gene>
<feature type="domain" description="Sulfotransferase" evidence="3">
    <location>
        <begin position="39"/>
        <end position="287"/>
    </location>
</feature>
<dbReference type="SUPFAM" id="SSF52540">
    <property type="entry name" value="P-loop containing nucleoside triphosphate hydrolases"/>
    <property type="match status" value="1"/>
</dbReference>
<evidence type="ECO:0000256" key="2">
    <source>
        <dbReference type="ARBA" id="ARBA00022679"/>
    </source>
</evidence>
<organism evidence="4 5">
    <name type="scientific">Leptotrombidium deliense</name>
    <dbReference type="NCBI Taxonomy" id="299467"/>
    <lineage>
        <taxon>Eukaryota</taxon>
        <taxon>Metazoa</taxon>
        <taxon>Ecdysozoa</taxon>
        <taxon>Arthropoda</taxon>
        <taxon>Chelicerata</taxon>
        <taxon>Arachnida</taxon>
        <taxon>Acari</taxon>
        <taxon>Acariformes</taxon>
        <taxon>Trombidiformes</taxon>
        <taxon>Prostigmata</taxon>
        <taxon>Anystina</taxon>
        <taxon>Parasitengona</taxon>
        <taxon>Trombiculoidea</taxon>
        <taxon>Trombiculidae</taxon>
        <taxon>Leptotrombidium</taxon>
    </lineage>
</organism>
<keyword evidence="2 4" id="KW-0808">Transferase</keyword>
<evidence type="ECO:0000256" key="1">
    <source>
        <dbReference type="ARBA" id="ARBA00005771"/>
    </source>
</evidence>
<dbReference type="InterPro" id="IPR027417">
    <property type="entry name" value="P-loop_NTPase"/>
</dbReference>
<dbReference type="STRING" id="299467.A0A443S3M6"/>
<dbReference type="EMBL" id="NCKV01009880">
    <property type="protein sequence ID" value="RWS22084.1"/>
    <property type="molecule type" value="Genomic_DNA"/>
</dbReference>
<reference evidence="4 5" key="1">
    <citation type="journal article" date="2018" name="Gigascience">
        <title>Genomes of trombidid mites reveal novel predicted allergens and laterally-transferred genes associated with secondary metabolism.</title>
        <authorList>
            <person name="Dong X."/>
            <person name="Chaisiri K."/>
            <person name="Xia D."/>
            <person name="Armstrong S.D."/>
            <person name="Fang Y."/>
            <person name="Donnelly M.J."/>
            <person name="Kadowaki T."/>
            <person name="McGarry J.W."/>
            <person name="Darby A.C."/>
            <person name="Makepeace B.L."/>
        </authorList>
    </citation>
    <scope>NUCLEOTIDE SEQUENCE [LARGE SCALE GENOMIC DNA]</scope>
    <source>
        <strain evidence="4">UoL-UT</strain>
    </source>
</reference>
<dbReference type="InterPro" id="IPR000863">
    <property type="entry name" value="Sulfotransferase_dom"/>
</dbReference>
<evidence type="ECO:0000313" key="4">
    <source>
        <dbReference type="EMBL" id="RWS22084.1"/>
    </source>
</evidence>
<protein>
    <submittedName>
        <fullName evidence="4">Sulfotransferase 1C2A-like protein</fullName>
    </submittedName>
</protein>
<sequence length="303" mass="35989">MEISDPKFKLKLKVINGINFLPIFEDKNILSALSYKARDDDIFIATYPKCGTTWTQQILVLLFDDGEPLIDQHLYTRTPFLELMGAQAAEMIARPGGGLKTHLPFELIPYNPKAKYVCVLRNPKDACVSFYYHTKLFKQYKFEGDFHDYLLCWLRGEIEYGKYDEHVLSWWQHRNDDNVLMLLYEDMKSNIRDAILKIAKFIGYEYENKLRDNPEILEKIVKHSDISFMKQTTNKEYEKISRSDKAVSEDSDFEFIRKGIIGDWKNLFTDEENVLFEKWFQKSFEGTEIESLWDKYEVFDYRM</sequence>
<accession>A0A443S3M6</accession>
<keyword evidence="5" id="KW-1185">Reference proteome</keyword>
<dbReference type="AlphaFoldDB" id="A0A443S3M6"/>
<proteinExistence type="inferred from homology"/>
<dbReference type="OrthoDB" id="205623at2759"/>
<dbReference type="PANTHER" id="PTHR11783">
    <property type="entry name" value="SULFOTRANSFERASE SULT"/>
    <property type="match status" value="1"/>
</dbReference>
<dbReference type="Proteomes" id="UP000288716">
    <property type="component" value="Unassembled WGS sequence"/>
</dbReference>
<dbReference type="Pfam" id="PF00685">
    <property type="entry name" value="Sulfotransfer_1"/>
    <property type="match status" value="1"/>
</dbReference>
<evidence type="ECO:0000259" key="3">
    <source>
        <dbReference type="Pfam" id="PF00685"/>
    </source>
</evidence>
<comment type="caution">
    <text evidence="4">The sequence shown here is derived from an EMBL/GenBank/DDBJ whole genome shotgun (WGS) entry which is preliminary data.</text>
</comment>